<dbReference type="InterPro" id="IPR052024">
    <property type="entry name" value="Methanogen_methyltrans"/>
</dbReference>
<protein>
    <recommendedName>
        <fullName evidence="1">Uroporphyrinogen decarboxylase (URO-D) domain-containing protein</fullName>
    </recommendedName>
</protein>
<reference evidence="2" key="1">
    <citation type="journal article" date="2015" name="Nature">
        <title>Complex archaea that bridge the gap between prokaryotes and eukaryotes.</title>
        <authorList>
            <person name="Spang A."/>
            <person name="Saw J.H."/>
            <person name="Jorgensen S.L."/>
            <person name="Zaremba-Niedzwiedzka K."/>
            <person name="Martijn J."/>
            <person name="Lind A.E."/>
            <person name="van Eijk R."/>
            <person name="Schleper C."/>
            <person name="Guy L."/>
            <person name="Ettema T.J."/>
        </authorList>
    </citation>
    <scope>NUCLEOTIDE SEQUENCE</scope>
</reference>
<organism evidence="2">
    <name type="scientific">marine sediment metagenome</name>
    <dbReference type="NCBI Taxonomy" id="412755"/>
    <lineage>
        <taxon>unclassified sequences</taxon>
        <taxon>metagenomes</taxon>
        <taxon>ecological metagenomes</taxon>
    </lineage>
</organism>
<dbReference type="SUPFAM" id="SSF51726">
    <property type="entry name" value="UROD/MetE-like"/>
    <property type="match status" value="1"/>
</dbReference>
<dbReference type="Gene3D" id="3.20.20.210">
    <property type="match status" value="1"/>
</dbReference>
<evidence type="ECO:0000313" key="2">
    <source>
        <dbReference type="EMBL" id="KKN73317.1"/>
    </source>
</evidence>
<dbReference type="InterPro" id="IPR000257">
    <property type="entry name" value="Uroporphyrinogen_deCOase"/>
</dbReference>
<sequence>MTPRQRITKTLRGERVDRIPLDIGGTESSGLTGIAYNRLREHLGLPPGRTQIFDTLQQVVKIEDDLRERLGIDTVGLLIEPRRWKPFSLPDGSACEIPEKWSPKKDADGGLVVTDDTGHVTARMPADGFYFEPAYFPLADVKEPMELDAHAAAIESFDWPAFADETLDDIAARARKLYNDTDYAIVANLQFHLLAGGQFLRGYERFMIDLLAEKDLAHALLQRLVAAYKRRAEAYLEKVGGFVQVVLVNDDLGTQNGPMMSLDCYREMIWPYQKELFGFIKSKTDAAILFHSCGAVSEFIPLLLEAGIDALNPVQVTAAGMDTARLKQQFGDRLTFWGGGCDTQHVLRNHTPKQIAAEVRRRISDLAGGGRFIFTQVHNIQPDVPPENIVAMLEAFASGRSYA</sequence>
<comment type="caution">
    <text evidence="2">The sequence shown here is derived from an EMBL/GenBank/DDBJ whole genome shotgun (WGS) entry which is preliminary data.</text>
</comment>
<proteinExistence type="predicted"/>
<gene>
    <name evidence="2" type="ORF">LCGC14_0402130</name>
</gene>
<dbReference type="GO" id="GO:0006779">
    <property type="term" value="P:porphyrin-containing compound biosynthetic process"/>
    <property type="evidence" value="ECO:0007669"/>
    <property type="project" value="InterPro"/>
</dbReference>
<accession>A0A0F9TER2</accession>
<feature type="domain" description="Uroporphyrinogen decarboxylase (URO-D)" evidence="1">
    <location>
        <begin position="196"/>
        <end position="396"/>
    </location>
</feature>
<evidence type="ECO:0000259" key="1">
    <source>
        <dbReference type="Pfam" id="PF01208"/>
    </source>
</evidence>
<dbReference type="GO" id="GO:0004853">
    <property type="term" value="F:uroporphyrinogen decarboxylase activity"/>
    <property type="evidence" value="ECO:0007669"/>
    <property type="project" value="InterPro"/>
</dbReference>
<dbReference type="InterPro" id="IPR038071">
    <property type="entry name" value="UROD/MetE-like_sf"/>
</dbReference>
<dbReference type="Pfam" id="PF01208">
    <property type="entry name" value="URO-D"/>
    <property type="match status" value="1"/>
</dbReference>
<dbReference type="AlphaFoldDB" id="A0A0F9TER2"/>
<dbReference type="PANTHER" id="PTHR47099:SF1">
    <property type="entry name" value="METHYLCOBAMIDE:COM METHYLTRANSFERASE MTBA"/>
    <property type="match status" value="1"/>
</dbReference>
<dbReference type="PANTHER" id="PTHR47099">
    <property type="entry name" value="METHYLCOBAMIDE:COM METHYLTRANSFERASE MTBA"/>
    <property type="match status" value="1"/>
</dbReference>
<dbReference type="EMBL" id="LAZR01000346">
    <property type="protein sequence ID" value="KKN73317.1"/>
    <property type="molecule type" value="Genomic_DNA"/>
</dbReference>
<name>A0A0F9TER2_9ZZZZ</name>